<dbReference type="InterPro" id="IPR033738">
    <property type="entry name" value="AsnB_N"/>
</dbReference>
<name>A0A2X0JBQ6_9ACTN</name>
<dbReference type="Pfam" id="PF00733">
    <property type="entry name" value="Asn_synthase"/>
    <property type="match status" value="1"/>
</dbReference>
<evidence type="ECO:0000256" key="8">
    <source>
        <dbReference type="ARBA" id="ARBA00048741"/>
    </source>
</evidence>
<dbReference type="CDD" id="cd00712">
    <property type="entry name" value="AsnB"/>
    <property type="match status" value="1"/>
</dbReference>
<keyword evidence="5 10" id="KW-0067">ATP-binding</keyword>
<dbReference type="EMBL" id="QKYN01000054">
    <property type="protein sequence ID" value="RAG84978.1"/>
    <property type="molecule type" value="Genomic_DNA"/>
</dbReference>
<evidence type="ECO:0000256" key="1">
    <source>
        <dbReference type="ARBA" id="ARBA00005187"/>
    </source>
</evidence>
<evidence type="ECO:0000256" key="5">
    <source>
        <dbReference type="ARBA" id="ARBA00022840"/>
    </source>
</evidence>
<dbReference type="InterPro" id="IPR001962">
    <property type="entry name" value="Asn_synthase"/>
</dbReference>
<keyword evidence="9" id="KW-0028">Amino-acid biosynthesis</keyword>
<dbReference type="Gene3D" id="3.40.50.620">
    <property type="entry name" value="HUPs"/>
    <property type="match status" value="1"/>
</dbReference>
<evidence type="ECO:0000313" key="14">
    <source>
        <dbReference type="Proteomes" id="UP000248889"/>
    </source>
</evidence>
<keyword evidence="7 9" id="KW-0315">Glutamine amidotransferase</keyword>
<keyword evidence="4 10" id="KW-0547">Nucleotide-binding</keyword>
<dbReference type="RefSeq" id="WP_111501339.1">
    <property type="nucleotide sequence ID" value="NZ_QKYN01000054.1"/>
</dbReference>
<gene>
    <name evidence="13" type="primary">asnB</name>
    <name evidence="13" type="ORF">DN069_14250</name>
</gene>
<dbReference type="InterPro" id="IPR017932">
    <property type="entry name" value="GATase_2_dom"/>
</dbReference>
<dbReference type="GO" id="GO:0005829">
    <property type="term" value="C:cytosol"/>
    <property type="evidence" value="ECO:0007669"/>
    <property type="project" value="TreeGrafter"/>
</dbReference>
<dbReference type="Proteomes" id="UP000248889">
    <property type="component" value="Unassembled WGS sequence"/>
</dbReference>
<dbReference type="InterPro" id="IPR051786">
    <property type="entry name" value="ASN_synthetase/amidase"/>
</dbReference>
<sequence>MCGITGWVSYERDLTTEHTVLAAMNATMADRGPDAGGVWLDTHAALGHRRLAVIDLEGGAQPMTVTHDGRTLLATTYSGEIYNYRELRAELVARGHAFTTASDTEVALRAYLEWGEDFTRRLNGMYAFALWDPRSEELLLVRDRMGIKPLYYYPTADGLLFGSEPKAILAHPLARAVVDAEGLAELLAFVKTPGHAVYRGMRELRPGHTLRVRRGGLTERRYWALEAHEHTDDLATTVHHVRELLDDIVQRQLIADVPLCTLLSGGLDSSVITALAAESLRESGRGPVRSFAVDFVGQTENFRPDAMRATPDGPYAHALAEHVGADHRDIVLDTAALTDRAHRDAVLLARDLPIGMGEGDTSLYLLCKAIREQTTVALSGESADEIFGGYAWFHDPAAVAADTFPWLWAIQRGFAADQTRLSREALLAPGLLGKIDMAGYVRERYHEAIAEVPRLAGESGVERRMREISHLHLTRFVQFLLDRKDRASMATGLEVRVPFCDHRLVEYVFNAPWAMKTFDGREKSLLRAAARDVLPDVVAERVKSPYPSTQDPAYAETLRGDLRALLADTDAPARDLLDLGATADTVSHAPGPELRNSAEVVLALDTWLRSYDVTLDI</sequence>
<keyword evidence="14" id="KW-1185">Reference proteome</keyword>
<comment type="similarity">
    <text evidence="2">Belongs to the asparagine synthetase family.</text>
</comment>
<accession>A0A2X0JBQ6</accession>
<dbReference type="AlphaFoldDB" id="A0A2X0JBQ6"/>
<evidence type="ECO:0000256" key="9">
    <source>
        <dbReference type="PIRSR" id="PIRSR001589-1"/>
    </source>
</evidence>
<dbReference type="InterPro" id="IPR006426">
    <property type="entry name" value="Asn_synth_AEB"/>
</dbReference>
<keyword evidence="6 9" id="KW-0061">Asparagine biosynthesis</keyword>
<feature type="active site" description="For GATase activity" evidence="9">
    <location>
        <position position="2"/>
    </location>
</feature>
<evidence type="ECO:0000256" key="7">
    <source>
        <dbReference type="ARBA" id="ARBA00022962"/>
    </source>
</evidence>
<evidence type="ECO:0000313" key="13">
    <source>
        <dbReference type="EMBL" id="RAG84978.1"/>
    </source>
</evidence>
<dbReference type="CDD" id="cd01991">
    <property type="entry name" value="Asn_synthase_B_C"/>
    <property type="match status" value="1"/>
</dbReference>
<comment type="caution">
    <text evidence="13">The sequence shown here is derived from an EMBL/GenBank/DDBJ whole genome shotgun (WGS) entry which is preliminary data.</text>
</comment>
<dbReference type="SUPFAM" id="SSF52402">
    <property type="entry name" value="Adenine nucleotide alpha hydrolases-like"/>
    <property type="match status" value="1"/>
</dbReference>
<feature type="site" description="Important for beta-aspartyl-AMP intermediate formation" evidence="11">
    <location>
        <position position="381"/>
    </location>
</feature>
<dbReference type="PANTHER" id="PTHR43284:SF1">
    <property type="entry name" value="ASPARAGINE SYNTHETASE"/>
    <property type="match status" value="1"/>
</dbReference>
<evidence type="ECO:0000256" key="11">
    <source>
        <dbReference type="PIRSR" id="PIRSR001589-3"/>
    </source>
</evidence>
<feature type="domain" description="Glutamine amidotransferase type-2" evidence="12">
    <location>
        <begin position="2"/>
        <end position="215"/>
    </location>
</feature>
<dbReference type="InterPro" id="IPR029055">
    <property type="entry name" value="Ntn_hydrolases_N"/>
</dbReference>
<feature type="binding site" evidence="10">
    <location>
        <position position="103"/>
    </location>
    <ligand>
        <name>L-glutamine</name>
        <dbReference type="ChEBI" id="CHEBI:58359"/>
    </ligand>
</feature>
<evidence type="ECO:0000256" key="4">
    <source>
        <dbReference type="ARBA" id="ARBA00022741"/>
    </source>
</evidence>
<comment type="catalytic activity">
    <reaction evidence="8">
        <text>L-aspartate + L-glutamine + ATP + H2O = L-asparagine + L-glutamate + AMP + diphosphate + H(+)</text>
        <dbReference type="Rhea" id="RHEA:12228"/>
        <dbReference type="ChEBI" id="CHEBI:15377"/>
        <dbReference type="ChEBI" id="CHEBI:15378"/>
        <dbReference type="ChEBI" id="CHEBI:29985"/>
        <dbReference type="ChEBI" id="CHEBI:29991"/>
        <dbReference type="ChEBI" id="CHEBI:30616"/>
        <dbReference type="ChEBI" id="CHEBI:33019"/>
        <dbReference type="ChEBI" id="CHEBI:58048"/>
        <dbReference type="ChEBI" id="CHEBI:58359"/>
        <dbReference type="ChEBI" id="CHEBI:456215"/>
        <dbReference type="EC" id="6.3.5.4"/>
    </reaction>
</comment>
<evidence type="ECO:0000256" key="6">
    <source>
        <dbReference type="ARBA" id="ARBA00022888"/>
    </source>
</evidence>
<dbReference type="SUPFAM" id="SSF56235">
    <property type="entry name" value="N-terminal nucleophile aminohydrolases (Ntn hydrolases)"/>
    <property type="match status" value="1"/>
</dbReference>
<dbReference type="GO" id="GO:0005524">
    <property type="term" value="F:ATP binding"/>
    <property type="evidence" value="ECO:0007669"/>
    <property type="project" value="UniProtKB-KW"/>
</dbReference>
<dbReference type="PROSITE" id="PS51278">
    <property type="entry name" value="GATASE_TYPE_2"/>
    <property type="match status" value="1"/>
</dbReference>
<dbReference type="GO" id="GO:0004066">
    <property type="term" value="F:asparagine synthase (glutamine-hydrolyzing) activity"/>
    <property type="evidence" value="ECO:0007669"/>
    <property type="project" value="UniProtKB-EC"/>
</dbReference>
<dbReference type="GO" id="GO:0006529">
    <property type="term" value="P:asparagine biosynthetic process"/>
    <property type="evidence" value="ECO:0007669"/>
    <property type="project" value="UniProtKB-KW"/>
</dbReference>
<dbReference type="OrthoDB" id="9763290at2"/>
<protein>
    <recommendedName>
        <fullName evidence="3">asparagine synthase (glutamine-hydrolyzing)</fullName>
        <ecNumber evidence="3">6.3.5.4</ecNumber>
    </recommendedName>
</protein>
<proteinExistence type="inferred from homology"/>
<dbReference type="PIRSF" id="PIRSF001589">
    <property type="entry name" value="Asn_synthetase_glu-h"/>
    <property type="match status" value="1"/>
</dbReference>
<dbReference type="Gene3D" id="3.60.20.10">
    <property type="entry name" value="Glutamine Phosphoribosylpyrophosphate, subunit 1, domain 1"/>
    <property type="match status" value="1"/>
</dbReference>
<dbReference type="PANTHER" id="PTHR43284">
    <property type="entry name" value="ASPARAGINE SYNTHETASE (GLUTAMINE-HYDROLYZING)"/>
    <property type="match status" value="1"/>
</dbReference>
<organism evidence="13 14">
    <name type="scientific">Streptacidiphilus pinicola</name>
    <dbReference type="NCBI Taxonomy" id="2219663"/>
    <lineage>
        <taxon>Bacteria</taxon>
        <taxon>Bacillati</taxon>
        <taxon>Actinomycetota</taxon>
        <taxon>Actinomycetes</taxon>
        <taxon>Kitasatosporales</taxon>
        <taxon>Streptomycetaceae</taxon>
        <taxon>Streptacidiphilus</taxon>
    </lineage>
</organism>
<comment type="pathway">
    <text evidence="1">Amino-acid biosynthesis; L-asparagine biosynthesis; L-asparagine from L-aspartate (L-Gln route): step 1/1.</text>
</comment>
<feature type="binding site" evidence="10">
    <location>
        <position position="293"/>
    </location>
    <ligand>
        <name>ATP</name>
        <dbReference type="ChEBI" id="CHEBI:30616"/>
    </ligand>
</feature>
<keyword evidence="13" id="KW-0436">Ligase</keyword>
<evidence type="ECO:0000256" key="3">
    <source>
        <dbReference type="ARBA" id="ARBA00012737"/>
    </source>
</evidence>
<feature type="binding site" evidence="10">
    <location>
        <begin position="379"/>
        <end position="380"/>
    </location>
    <ligand>
        <name>ATP</name>
        <dbReference type="ChEBI" id="CHEBI:30616"/>
    </ligand>
</feature>
<evidence type="ECO:0000256" key="2">
    <source>
        <dbReference type="ARBA" id="ARBA00005752"/>
    </source>
</evidence>
<dbReference type="Pfam" id="PF13537">
    <property type="entry name" value="GATase_7"/>
    <property type="match status" value="1"/>
</dbReference>
<dbReference type="NCBIfam" id="TIGR01536">
    <property type="entry name" value="asn_synth_AEB"/>
    <property type="match status" value="1"/>
</dbReference>
<dbReference type="EC" id="6.3.5.4" evidence="3"/>
<evidence type="ECO:0000259" key="12">
    <source>
        <dbReference type="PROSITE" id="PS51278"/>
    </source>
</evidence>
<reference evidence="13 14" key="1">
    <citation type="submission" date="2018-06" db="EMBL/GenBank/DDBJ databases">
        <title>Streptacidiphilus pinicola sp. nov., isolated from pine grove soil.</title>
        <authorList>
            <person name="Roh S.G."/>
            <person name="Park S."/>
            <person name="Kim M.-K."/>
            <person name="Yun B.-R."/>
            <person name="Park J."/>
            <person name="Kim M.J."/>
            <person name="Kim Y.S."/>
            <person name="Kim S.B."/>
        </authorList>
    </citation>
    <scope>NUCLEOTIDE SEQUENCE [LARGE SCALE GENOMIC DNA]</scope>
    <source>
        <strain evidence="13 14">MMS16-CNU450</strain>
    </source>
</reference>
<dbReference type="InterPro" id="IPR014729">
    <property type="entry name" value="Rossmann-like_a/b/a_fold"/>
</dbReference>
<feature type="binding site" evidence="10">
    <location>
        <position position="262"/>
    </location>
    <ligand>
        <name>ATP</name>
        <dbReference type="ChEBI" id="CHEBI:30616"/>
    </ligand>
</feature>
<evidence type="ECO:0000256" key="10">
    <source>
        <dbReference type="PIRSR" id="PIRSR001589-2"/>
    </source>
</evidence>